<dbReference type="GO" id="GO:0000245">
    <property type="term" value="P:spliceosomal complex assembly"/>
    <property type="evidence" value="ECO:0007669"/>
    <property type="project" value="TreeGrafter"/>
</dbReference>
<gene>
    <name evidence="11" type="ORF">Slati_2942700</name>
</gene>
<dbReference type="SMART" id="SM00386">
    <property type="entry name" value="HAT"/>
    <property type="match status" value="3"/>
</dbReference>
<keyword evidence="6" id="KW-0472">Membrane</keyword>
<evidence type="ECO:0000256" key="9">
    <source>
        <dbReference type="SAM" id="MobiDB-lite"/>
    </source>
</evidence>
<dbReference type="Gene3D" id="1.25.40.10">
    <property type="entry name" value="Tetratricopeptide repeat domain"/>
    <property type="match status" value="1"/>
</dbReference>
<evidence type="ECO:0000313" key="11">
    <source>
        <dbReference type="EMBL" id="KAL0427679.1"/>
    </source>
</evidence>
<evidence type="ECO:0000256" key="2">
    <source>
        <dbReference type="ARBA" id="ARBA00004370"/>
    </source>
</evidence>
<dbReference type="InterPro" id="IPR003107">
    <property type="entry name" value="HAT"/>
</dbReference>
<evidence type="ECO:0000256" key="5">
    <source>
        <dbReference type="ARBA" id="ARBA00022737"/>
    </source>
</evidence>
<evidence type="ECO:0000256" key="3">
    <source>
        <dbReference type="ARBA" id="ARBA00008644"/>
    </source>
</evidence>
<dbReference type="Pfam" id="PF23240">
    <property type="entry name" value="HAT_PRP39_N"/>
    <property type="match status" value="1"/>
</dbReference>
<sequence length="345" mass="39721">MAAQFEIRQLNIDRARRILGSAIGMAPKDKICKKYVEIELQFGNIERCRKQLYEKYLEWSPHNCYAWSKFAELGRSLAETERARAPFELANDQPALNMPELLWKAYIDFEISEAEYERIRALYERRLNRTKPFEGSSLVSNVVMPPCYCFTYAEETINLIQWLEMGQIDSIFSINYTDPWIEGDDKRTPRAIMIQNTRNACSWKLAYNNSLTIGHITSGIEYGQPFRPKWNGTAGVIFQVCDVRLVCTLDIEQWVNGYLIRPTSPKSPIACGSAFESLEGSDDEYNVPELLFIVCKETHELSFHVDAPKSFSNRERMNVACGIGRDGQQKVKNPKEEGQVEKCYS</sequence>
<dbReference type="GO" id="GO:0071007">
    <property type="term" value="C:U2-type catalytic step 2 spliceosome"/>
    <property type="evidence" value="ECO:0007669"/>
    <property type="project" value="TreeGrafter"/>
</dbReference>
<dbReference type="AlphaFoldDB" id="A0AAW2VFD1"/>
<dbReference type="GO" id="GO:0000974">
    <property type="term" value="C:Prp19 complex"/>
    <property type="evidence" value="ECO:0007669"/>
    <property type="project" value="TreeGrafter"/>
</dbReference>
<keyword evidence="8" id="KW-0539">Nucleus</keyword>
<dbReference type="InterPro" id="IPR000184">
    <property type="entry name" value="Bac_surfAg_D15"/>
</dbReference>
<dbReference type="InterPro" id="IPR011990">
    <property type="entry name" value="TPR-like_helical_dom_sf"/>
</dbReference>
<evidence type="ECO:0000256" key="4">
    <source>
        <dbReference type="ARBA" id="ARBA00022664"/>
    </source>
</evidence>
<dbReference type="PANTHER" id="PTHR11246:SF3">
    <property type="entry name" value="CROOKED NECK-LIKE PROTEIN 1"/>
    <property type="match status" value="1"/>
</dbReference>
<keyword evidence="7" id="KW-0508">mRNA splicing</keyword>
<keyword evidence="5" id="KW-0677">Repeat</keyword>
<feature type="region of interest" description="Disordered" evidence="9">
    <location>
        <begin position="326"/>
        <end position="345"/>
    </location>
</feature>
<organism evidence="11">
    <name type="scientific">Sesamum latifolium</name>
    <dbReference type="NCBI Taxonomy" id="2727402"/>
    <lineage>
        <taxon>Eukaryota</taxon>
        <taxon>Viridiplantae</taxon>
        <taxon>Streptophyta</taxon>
        <taxon>Embryophyta</taxon>
        <taxon>Tracheophyta</taxon>
        <taxon>Spermatophyta</taxon>
        <taxon>Magnoliopsida</taxon>
        <taxon>eudicotyledons</taxon>
        <taxon>Gunneridae</taxon>
        <taxon>Pentapetalae</taxon>
        <taxon>asterids</taxon>
        <taxon>lamiids</taxon>
        <taxon>Lamiales</taxon>
        <taxon>Pedaliaceae</taxon>
        <taxon>Sesamum</taxon>
    </lineage>
</organism>
<comment type="similarity">
    <text evidence="3">Belongs to the crooked-neck family.</text>
</comment>
<evidence type="ECO:0000256" key="7">
    <source>
        <dbReference type="ARBA" id="ARBA00023187"/>
    </source>
</evidence>
<protein>
    <submittedName>
        <fullName evidence="11">Pre-splicing factor CLF1</fullName>
    </submittedName>
</protein>
<evidence type="ECO:0000256" key="1">
    <source>
        <dbReference type="ARBA" id="ARBA00004123"/>
    </source>
</evidence>
<reference evidence="11" key="1">
    <citation type="submission" date="2020-06" db="EMBL/GenBank/DDBJ databases">
        <authorList>
            <person name="Li T."/>
            <person name="Hu X."/>
            <person name="Zhang T."/>
            <person name="Song X."/>
            <person name="Zhang H."/>
            <person name="Dai N."/>
            <person name="Sheng W."/>
            <person name="Hou X."/>
            <person name="Wei L."/>
        </authorList>
    </citation>
    <scope>NUCLEOTIDE SEQUENCE</scope>
    <source>
        <strain evidence="11">KEN1</strain>
        <tissue evidence="11">Leaf</tissue>
    </source>
</reference>
<feature type="non-terminal residue" evidence="11">
    <location>
        <position position="345"/>
    </location>
</feature>
<reference evidence="11" key="2">
    <citation type="journal article" date="2024" name="Plant">
        <title>Genomic evolution and insights into agronomic trait innovations of Sesamum species.</title>
        <authorList>
            <person name="Miao H."/>
            <person name="Wang L."/>
            <person name="Qu L."/>
            <person name="Liu H."/>
            <person name="Sun Y."/>
            <person name="Le M."/>
            <person name="Wang Q."/>
            <person name="Wei S."/>
            <person name="Zheng Y."/>
            <person name="Lin W."/>
            <person name="Duan Y."/>
            <person name="Cao H."/>
            <person name="Xiong S."/>
            <person name="Wang X."/>
            <person name="Wei L."/>
            <person name="Li C."/>
            <person name="Ma Q."/>
            <person name="Ju M."/>
            <person name="Zhao R."/>
            <person name="Li G."/>
            <person name="Mu C."/>
            <person name="Tian Q."/>
            <person name="Mei H."/>
            <person name="Zhang T."/>
            <person name="Gao T."/>
            <person name="Zhang H."/>
        </authorList>
    </citation>
    <scope>NUCLEOTIDE SEQUENCE</scope>
    <source>
        <strain evidence="11">KEN1</strain>
    </source>
</reference>
<dbReference type="GO" id="GO:0071011">
    <property type="term" value="C:precatalytic spliceosome"/>
    <property type="evidence" value="ECO:0007669"/>
    <property type="project" value="TreeGrafter"/>
</dbReference>
<dbReference type="GO" id="GO:0071014">
    <property type="term" value="C:post-mRNA release spliceosomal complex"/>
    <property type="evidence" value="ECO:0007669"/>
    <property type="project" value="TreeGrafter"/>
</dbReference>
<dbReference type="SUPFAM" id="SSF48452">
    <property type="entry name" value="TPR-like"/>
    <property type="match status" value="1"/>
</dbReference>
<dbReference type="PANTHER" id="PTHR11246">
    <property type="entry name" value="PRE-MRNA SPLICING FACTOR"/>
    <property type="match status" value="1"/>
</dbReference>
<feature type="compositionally biased region" description="Basic and acidic residues" evidence="9">
    <location>
        <begin position="327"/>
        <end position="345"/>
    </location>
</feature>
<evidence type="ECO:0000256" key="6">
    <source>
        <dbReference type="ARBA" id="ARBA00023136"/>
    </source>
</evidence>
<feature type="domain" description="Bacterial surface antigen (D15)" evidence="10">
    <location>
        <begin position="162"/>
        <end position="239"/>
    </location>
</feature>
<dbReference type="GO" id="GO:0019867">
    <property type="term" value="C:outer membrane"/>
    <property type="evidence" value="ECO:0007669"/>
    <property type="project" value="InterPro"/>
</dbReference>
<name>A0AAW2VFD1_9LAMI</name>
<dbReference type="InterPro" id="IPR045075">
    <property type="entry name" value="Syf1-like"/>
</dbReference>
<dbReference type="Pfam" id="PF01103">
    <property type="entry name" value="Omp85"/>
    <property type="match status" value="1"/>
</dbReference>
<accession>A0AAW2VFD1</accession>
<comment type="caution">
    <text evidence="11">The sequence shown here is derived from an EMBL/GenBank/DDBJ whole genome shotgun (WGS) entry which is preliminary data.</text>
</comment>
<evidence type="ECO:0000256" key="8">
    <source>
        <dbReference type="ARBA" id="ARBA00023242"/>
    </source>
</evidence>
<dbReference type="EMBL" id="JACGWN010000010">
    <property type="protein sequence ID" value="KAL0427679.1"/>
    <property type="molecule type" value="Genomic_DNA"/>
</dbReference>
<comment type="subcellular location">
    <subcellularLocation>
        <location evidence="2">Membrane</location>
    </subcellularLocation>
    <subcellularLocation>
        <location evidence="1">Nucleus</location>
    </subcellularLocation>
</comment>
<evidence type="ECO:0000259" key="10">
    <source>
        <dbReference type="Pfam" id="PF01103"/>
    </source>
</evidence>
<keyword evidence="4" id="KW-0507">mRNA processing</keyword>
<proteinExistence type="inferred from homology"/>